<sequence length="144" mass="15307">MENKNLEETDVNEKQEVGNGKSAMPMRTCLVMILAGVYVAYLGVSLCQNVINGAEGSSPGFMVAGVIFIVLGVAFVINGIRGSIKAGKIQKESNAESEAQASETEISRTVESKMESTSSLNKKMSIADRANLVSQLGDATEDEE</sequence>
<dbReference type="RefSeq" id="WP_173716428.1">
    <property type="nucleotide sequence ID" value="NZ_JAAINN010000015.1"/>
</dbReference>
<proteinExistence type="predicted"/>
<evidence type="ECO:0000313" key="3">
    <source>
        <dbReference type="EMBL" id="NSG86625.1"/>
    </source>
</evidence>
<evidence type="ECO:0008006" key="5">
    <source>
        <dbReference type="Google" id="ProtNLM"/>
    </source>
</evidence>
<evidence type="ECO:0000313" key="4">
    <source>
        <dbReference type="Proteomes" id="UP001644719"/>
    </source>
</evidence>
<feature type="compositionally biased region" description="Basic and acidic residues" evidence="1">
    <location>
        <begin position="105"/>
        <end position="114"/>
    </location>
</feature>
<keyword evidence="2" id="KW-0812">Transmembrane</keyword>
<name>A0ABX2HBR8_9FIRM</name>
<gene>
    <name evidence="3" type="ORF">G5B17_14690</name>
</gene>
<dbReference type="Proteomes" id="UP001644719">
    <property type="component" value="Unassembled WGS sequence"/>
</dbReference>
<evidence type="ECO:0000256" key="2">
    <source>
        <dbReference type="SAM" id="Phobius"/>
    </source>
</evidence>
<protein>
    <recommendedName>
        <fullName evidence="5">DUF308 domain-containing protein</fullName>
    </recommendedName>
</protein>
<feature type="transmembrane region" description="Helical" evidence="2">
    <location>
        <begin position="29"/>
        <end position="51"/>
    </location>
</feature>
<feature type="region of interest" description="Disordered" evidence="1">
    <location>
        <begin position="91"/>
        <end position="122"/>
    </location>
</feature>
<keyword evidence="2" id="KW-1133">Transmembrane helix</keyword>
<keyword evidence="2" id="KW-0472">Membrane</keyword>
<comment type="caution">
    <text evidence="3">The sequence shown here is derived from an EMBL/GenBank/DDBJ whole genome shotgun (WGS) entry which is preliminary data.</text>
</comment>
<dbReference type="EMBL" id="JAAITS010000045">
    <property type="protein sequence ID" value="NSG86625.1"/>
    <property type="molecule type" value="Genomic_DNA"/>
</dbReference>
<reference evidence="3 4" key="1">
    <citation type="journal article" date="2020" name="Cell Host Microbe">
        <title>Functional and Genomic Variation between Human-Derived Isolates of Lachnospiraceae Reveals Inter- and Intra-Species Diversity.</title>
        <authorList>
            <person name="Sorbara M.T."/>
            <person name="Littmann E.R."/>
            <person name="Fontana E."/>
            <person name="Moody T.U."/>
            <person name="Kohout C.E."/>
            <person name="Gjonbalaj M."/>
            <person name="Eaton V."/>
            <person name="Seok R."/>
            <person name="Leiner I.M."/>
            <person name="Pamer E.G."/>
        </authorList>
    </citation>
    <scope>NUCLEOTIDE SEQUENCE [LARGE SCALE GENOMIC DNA]</scope>
    <source>
        <strain evidence="3 4">MSK.17.74</strain>
    </source>
</reference>
<evidence type="ECO:0000256" key="1">
    <source>
        <dbReference type="SAM" id="MobiDB-lite"/>
    </source>
</evidence>
<feature type="transmembrane region" description="Helical" evidence="2">
    <location>
        <begin position="57"/>
        <end position="80"/>
    </location>
</feature>
<keyword evidence="4" id="KW-1185">Reference proteome</keyword>
<accession>A0ABX2HBR8</accession>
<organism evidence="3 4">
    <name type="scientific">Blautia faecis</name>
    <dbReference type="NCBI Taxonomy" id="871665"/>
    <lineage>
        <taxon>Bacteria</taxon>
        <taxon>Bacillati</taxon>
        <taxon>Bacillota</taxon>
        <taxon>Clostridia</taxon>
        <taxon>Lachnospirales</taxon>
        <taxon>Lachnospiraceae</taxon>
        <taxon>Blautia</taxon>
    </lineage>
</organism>